<dbReference type="Pfam" id="PF00106">
    <property type="entry name" value="adh_short"/>
    <property type="match status" value="1"/>
</dbReference>
<evidence type="ECO:0000313" key="4">
    <source>
        <dbReference type="EMBL" id="MFB0833776.1"/>
    </source>
</evidence>
<dbReference type="EMBL" id="JBHDLJ010000002">
    <property type="protein sequence ID" value="MFB0833776.1"/>
    <property type="molecule type" value="Genomic_DNA"/>
</dbReference>
<organism evidence="4 5">
    <name type="scientific">Arthrobacter halodurans</name>
    <dbReference type="NCBI Taxonomy" id="516699"/>
    <lineage>
        <taxon>Bacteria</taxon>
        <taxon>Bacillati</taxon>
        <taxon>Actinomycetota</taxon>
        <taxon>Actinomycetes</taxon>
        <taxon>Micrococcales</taxon>
        <taxon>Micrococcaceae</taxon>
        <taxon>Arthrobacter</taxon>
    </lineage>
</organism>
<accession>A0ABV4UJN5</accession>
<dbReference type="Gene3D" id="3.40.50.720">
    <property type="entry name" value="NAD(P)-binding Rossmann-like Domain"/>
    <property type="match status" value="1"/>
</dbReference>
<protein>
    <submittedName>
        <fullName evidence="4">SDR family NAD(P)-dependent oxidoreductase</fullName>
    </submittedName>
</protein>
<evidence type="ECO:0000256" key="1">
    <source>
        <dbReference type="ARBA" id="ARBA00006484"/>
    </source>
</evidence>
<dbReference type="InterPro" id="IPR002347">
    <property type="entry name" value="SDR_fam"/>
</dbReference>
<dbReference type="PROSITE" id="PS00061">
    <property type="entry name" value="ADH_SHORT"/>
    <property type="match status" value="1"/>
</dbReference>
<dbReference type="Proteomes" id="UP001575652">
    <property type="component" value="Unassembled WGS sequence"/>
</dbReference>
<dbReference type="SUPFAM" id="SSF51735">
    <property type="entry name" value="NAD(P)-binding Rossmann-fold domains"/>
    <property type="match status" value="1"/>
</dbReference>
<keyword evidence="5" id="KW-1185">Reference proteome</keyword>
<name>A0ABV4UJN5_9MICC</name>
<evidence type="ECO:0000256" key="3">
    <source>
        <dbReference type="RuleBase" id="RU000363"/>
    </source>
</evidence>
<evidence type="ECO:0000313" key="5">
    <source>
        <dbReference type="Proteomes" id="UP001575652"/>
    </source>
</evidence>
<gene>
    <name evidence="4" type="ORF">ACETWP_04180</name>
</gene>
<dbReference type="InterPro" id="IPR020904">
    <property type="entry name" value="Sc_DH/Rdtase_CS"/>
</dbReference>
<comment type="caution">
    <text evidence="4">The sequence shown here is derived from an EMBL/GenBank/DDBJ whole genome shotgun (WGS) entry which is preliminary data.</text>
</comment>
<dbReference type="PANTHER" id="PTHR24322">
    <property type="entry name" value="PKSB"/>
    <property type="match status" value="1"/>
</dbReference>
<dbReference type="PRINTS" id="PR00081">
    <property type="entry name" value="GDHRDH"/>
</dbReference>
<keyword evidence="2" id="KW-0560">Oxidoreductase</keyword>
<dbReference type="PRINTS" id="PR00080">
    <property type="entry name" value="SDRFAMILY"/>
</dbReference>
<proteinExistence type="inferred from homology"/>
<reference evidence="4 5" key="1">
    <citation type="submission" date="2024-09" db="EMBL/GenBank/DDBJ databases">
        <authorList>
            <person name="Salinas-Garcia M.A."/>
            <person name="Prieme A."/>
        </authorList>
    </citation>
    <scope>NUCLEOTIDE SEQUENCE [LARGE SCALE GENOMIC DNA]</scope>
    <source>
        <strain evidence="4 5">DSM 21081</strain>
    </source>
</reference>
<comment type="similarity">
    <text evidence="1 3">Belongs to the short-chain dehydrogenases/reductases (SDR) family.</text>
</comment>
<evidence type="ECO:0000256" key="2">
    <source>
        <dbReference type="ARBA" id="ARBA00023002"/>
    </source>
</evidence>
<dbReference type="PANTHER" id="PTHR24322:SF736">
    <property type="entry name" value="RETINOL DEHYDROGENASE 10"/>
    <property type="match status" value="1"/>
</dbReference>
<sequence length="283" mass="29417">MADVAGTTVLVTGAAQGMGRLYAGRAVAEGAARLILWDVDAVGLEAARAALQSAADRRRGAAGATVVEAQAVDLADGAALAAAAARVAERGVPDVLINNAGIVRGAYFWEHTRADIDATMAVNALAPMRTTLAFLPAMIAAGRPARIVTIASAAGLVSNPRMSVYAASKAAALGWSDSLRLELEQAGHRHVKVTTVCPTYVSTGMFAGARGMLMTPLMTPEHVVEVVWASMLEGRPLLLMPWTVKLAQLARGALPRPAWDFLAGRVFGIYSSMGGFTGRPGAR</sequence>
<dbReference type="InterPro" id="IPR036291">
    <property type="entry name" value="NAD(P)-bd_dom_sf"/>
</dbReference>
<dbReference type="RefSeq" id="WP_373970938.1">
    <property type="nucleotide sequence ID" value="NZ_JBHDLJ010000002.1"/>
</dbReference>